<keyword evidence="3" id="KW-1185">Reference proteome</keyword>
<dbReference type="PANTHER" id="PTHR45786:SF74">
    <property type="entry name" value="ATP-DEPENDENT DNA HELICASE"/>
    <property type="match status" value="1"/>
</dbReference>
<feature type="compositionally biased region" description="Polar residues" evidence="1">
    <location>
        <begin position="28"/>
        <end position="37"/>
    </location>
</feature>
<protein>
    <submittedName>
        <fullName evidence="2">14782_t:CDS:1</fullName>
    </submittedName>
</protein>
<feature type="region of interest" description="Disordered" evidence="1">
    <location>
        <begin position="28"/>
        <end position="57"/>
    </location>
</feature>
<dbReference type="AlphaFoldDB" id="A0A9N9CFZ9"/>
<evidence type="ECO:0000313" key="2">
    <source>
        <dbReference type="EMBL" id="CAG8600420.1"/>
    </source>
</evidence>
<accession>A0A9N9CFZ9</accession>
<dbReference type="EMBL" id="CAJVPZ010008666">
    <property type="protein sequence ID" value="CAG8600420.1"/>
    <property type="molecule type" value="Genomic_DNA"/>
</dbReference>
<sequence>ETTSLLSINVSEDLHHLLSTEVSTVKTPVINSDSDSAPSEERRKQLNRDRQKCFRDNNKETTSHLSIDVSEELQYLLNTKVPTVVVKTPAIDTESDSDDLSPLLTTEVPTITNLELTNTQSNPSSCRDKTKRHDMAKFWMIEKDQNSGYAAPKFSFCCTSGKVYHLIRSLLPNEGLIPTFAQLYIYDTANEITNQFTEYARYLQPVHPKFSAHEKSHTRQYIRRYNTPTASDVAAIIVDDGHEVNSTIALCEDILYRAHVQLQNLDDTNDIPAVIEYEALTQLENILLLSGKSLNDFFDMPIPSITSIISNNEET</sequence>
<reference evidence="2" key="1">
    <citation type="submission" date="2021-06" db="EMBL/GenBank/DDBJ databases">
        <authorList>
            <person name="Kallberg Y."/>
            <person name="Tangrot J."/>
            <person name="Rosling A."/>
        </authorList>
    </citation>
    <scope>NUCLEOTIDE SEQUENCE</scope>
    <source>
        <strain evidence="2">IN212</strain>
    </source>
</reference>
<evidence type="ECO:0000313" key="3">
    <source>
        <dbReference type="Proteomes" id="UP000789396"/>
    </source>
</evidence>
<dbReference type="Proteomes" id="UP000789396">
    <property type="component" value="Unassembled WGS sequence"/>
</dbReference>
<gene>
    <name evidence="2" type="ORF">RFULGI_LOCUS6580</name>
</gene>
<feature type="non-terminal residue" evidence="2">
    <location>
        <position position="315"/>
    </location>
</feature>
<proteinExistence type="predicted"/>
<comment type="caution">
    <text evidence="2">The sequence shown here is derived from an EMBL/GenBank/DDBJ whole genome shotgun (WGS) entry which is preliminary data.</text>
</comment>
<organism evidence="2 3">
    <name type="scientific">Racocetra fulgida</name>
    <dbReference type="NCBI Taxonomy" id="60492"/>
    <lineage>
        <taxon>Eukaryota</taxon>
        <taxon>Fungi</taxon>
        <taxon>Fungi incertae sedis</taxon>
        <taxon>Mucoromycota</taxon>
        <taxon>Glomeromycotina</taxon>
        <taxon>Glomeromycetes</taxon>
        <taxon>Diversisporales</taxon>
        <taxon>Gigasporaceae</taxon>
        <taxon>Racocetra</taxon>
    </lineage>
</organism>
<dbReference type="OrthoDB" id="2279134at2759"/>
<name>A0A9N9CFZ9_9GLOM</name>
<feature type="compositionally biased region" description="Basic and acidic residues" evidence="1">
    <location>
        <begin position="39"/>
        <end position="57"/>
    </location>
</feature>
<dbReference type="PANTHER" id="PTHR45786">
    <property type="entry name" value="DNA BINDING PROTEIN-LIKE"/>
    <property type="match status" value="1"/>
</dbReference>
<evidence type="ECO:0000256" key="1">
    <source>
        <dbReference type="SAM" id="MobiDB-lite"/>
    </source>
</evidence>